<accession>A0A8X8WM70</accession>
<feature type="region of interest" description="Disordered" evidence="4">
    <location>
        <begin position="435"/>
        <end position="470"/>
    </location>
</feature>
<reference evidence="5" key="2">
    <citation type="submission" date="2020-08" db="EMBL/GenBank/DDBJ databases">
        <title>Plant Genome Project.</title>
        <authorList>
            <person name="Zhang R.-G."/>
        </authorList>
    </citation>
    <scope>NUCLEOTIDE SEQUENCE</scope>
    <source>
        <strain evidence="5">Huo1</strain>
        <tissue evidence="5">Leaf</tissue>
    </source>
</reference>
<evidence type="ECO:0000256" key="3">
    <source>
        <dbReference type="ARBA" id="ARBA00023315"/>
    </source>
</evidence>
<dbReference type="PANTHER" id="PTHR31623">
    <property type="entry name" value="F21J9.9"/>
    <property type="match status" value="1"/>
</dbReference>
<dbReference type="PANTHER" id="PTHR31623:SF17">
    <property type="entry name" value="F21J9.9"/>
    <property type="match status" value="1"/>
</dbReference>
<keyword evidence="2" id="KW-0808">Transferase</keyword>
<dbReference type="GO" id="GO:0016746">
    <property type="term" value="F:acyltransferase activity"/>
    <property type="evidence" value="ECO:0007669"/>
    <property type="project" value="UniProtKB-KW"/>
</dbReference>
<reference evidence="5" key="1">
    <citation type="submission" date="2018-01" db="EMBL/GenBank/DDBJ databases">
        <authorList>
            <person name="Mao J.F."/>
        </authorList>
    </citation>
    <scope>NUCLEOTIDE SEQUENCE</scope>
    <source>
        <strain evidence="5">Huo1</strain>
        <tissue evidence="5">Leaf</tissue>
    </source>
</reference>
<evidence type="ECO:0000256" key="2">
    <source>
        <dbReference type="ARBA" id="ARBA00022679"/>
    </source>
</evidence>
<gene>
    <name evidence="5" type="ORF">SASPL_142601</name>
</gene>
<dbReference type="Gene3D" id="3.30.559.10">
    <property type="entry name" value="Chloramphenicol acetyltransferase-like domain"/>
    <property type="match status" value="2"/>
</dbReference>
<keyword evidence="3" id="KW-0012">Acyltransferase</keyword>
<evidence type="ECO:0000313" key="6">
    <source>
        <dbReference type="Proteomes" id="UP000298416"/>
    </source>
</evidence>
<evidence type="ECO:0000256" key="4">
    <source>
        <dbReference type="SAM" id="MobiDB-lite"/>
    </source>
</evidence>
<name>A0A8X8WM70_SALSN</name>
<dbReference type="InterPro" id="IPR023213">
    <property type="entry name" value="CAT-like_dom_sf"/>
</dbReference>
<comment type="similarity">
    <text evidence="1">Belongs to the plant acyltransferase family.</text>
</comment>
<dbReference type="Pfam" id="PF02458">
    <property type="entry name" value="Transferase"/>
    <property type="match status" value="1"/>
</dbReference>
<keyword evidence="6" id="KW-1185">Reference proteome</keyword>
<dbReference type="AlphaFoldDB" id="A0A8X8WM70"/>
<evidence type="ECO:0008006" key="7">
    <source>
        <dbReference type="Google" id="ProtNLM"/>
    </source>
</evidence>
<evidence type="ECO:0000256" key="1">
    <source>
        <dbReference type="ARBA" id="ARBA00009861"/>
    </source>
</evidence>
<proteinExistence type="inferred from homology"/>
<sequence>MKLETKITSIATIKPSSPTPKSLQKHYLSFLDQIFAPVLMPIVYFYSSNPQISKSQFSNHLKQSLSKTLSIYYPLAGRLVGNLYVDCNDAGVPFAEAEANCSLSQAVTNPHPQNTYKFANPQKILGLCMAVQATYFRCGGVAVAISMSHKVGDALSAFMLAKAWSSPAATPIPRFEAATYFPPRDIPVDRAAATDLTKEEHVERIFTFPESEISALRERYSTGGGRRPSRSEALTAFIWTRFISATDVRFDPNKTYALLHLVNLRSRVDPAMSEYSFGNILGQARATPGAGDDGAEVVRKMREAVKAVDGVGRNFMEENADLIDNENVVCLGFSSLVGFPAHEVDFGLGKPVWIGLGWFPFMNTVYLSDAKCGGIEALIILSKSDMDKFQASFFMKKTSSLCDMDAEDDMLPRLEAGGMADMLPRLRTVEDLLAGKRGGGSPAAQPRTMDRRCPSVRWPRTSSASSPFPTAKPLTLLHPLRALASAPPAADRCGGYASRRQRHCWSSSE</sequence>
<evidence type="ECO:0000313" key="5">
    <source>
        <dbReference type="EMBL" id="KAG6396451.1"/>
    </source>
</evidence>
<dbReference type="Proteomes" id="UP000298416">
    <property type="component" value="Unassembled WGS sequence"/>
</dbReference>
<protein>
    <recommendedName>
        <fullName evidence="7">Shikimate O-hydroxycinnamoyltransferase</fullName>
    </recommendedName>
</protein>
<organism evidence="5">
    <name type="scientific">Salvia splendens</name>
    <name type="common">Scarlet sage</name>
    <dbReference type="NCBI Taxonomy" id="180675"/>
    <lineage>
        <taxon>Eukaryota</taxon>
        <taxon>Viridiplantae</taxon>
        <taxon>Streptophyta</taxon>
        <taxon>Embryophyta</taxon>
        <taxon>Tracheophyta</taxon>
        <taxon>Spermatophyta</taxon>
        <taxon>Magnoliopsida</taxon>
        <taxon>eudicotyledons</taxon>
        <taxon>Gunneridae</taxon>
        <taxon>Pentapetalae</taxon>
        <taxon>asterids</taxon>
        <taxon>lamiids</taxon>
        <taxon>Lamiales</taxon>
        <taxon>Lamiaceae</taxon>
        <taxon>Nepetoideae</taxon>
        <taxon>Mentheae</taxon>
        <taxon>Salviinae</taxon>
        <taxon>Salvia</taxon>
        <taxon>Salvia subgen. Calosphace</taxon>
        <taxon>core Calosphace</taxon>
    </lineage>
</organism>
<dbReference type="EMBL" id="PNBA02000016">
    <property type="protein sequence ID" value="KAG6396451.1"/>
    <property type="molecule type" value="Genomic_DNA"/>
</dbReference>
<comment type="caution">
    <text evidence="5">The sequence shown here is derived from an EMBL/GenBank/DDBJ whole genome shotgun (WGS) entry which is preliminary data.</text>
</comment>